<dbReference type="GO" id="GO:0006096">
    <property type="term" value="P:glycolytic process"/>
    <property type="evidence" value="ECO:0007669"/>
    <property type="project" value="UniProtKB-UniRule"/>
</dbReference>
<dbReference type="NCBIfam" id="TIGR01771">
    <property type="entry name" value="L-LDH-NAD"/>
    <property type="match status" value="1"/>
</dbReference>
<evidence type="ECO:0000256" key="9">
    <source>
        <dbReference type="PIRSR" id="PIRSR000102-1"/>
    </source>
</evidence>
<name>W5V0C0_9BACT</name>
<feature type="binding site" evidence="8">
    <location>
        <begin position="121"/>
        <end position="124"/>
    </location>
    <ligand>
        <name>substrate</name>
    </ligand>
</feature>
<dbReference type="GO" id="GO:0006089">
    <property type="term" value="P:lactate metabolic process"/>
    <property type="evidence" value="ECO:0007669"/>
    <property type="project" value="TreeGrafter"/>
</dbReference>
<dbReference type="InterPro" id="IPR015955">
    <property type="entry name" value="Lactate_DH/Glyco_Ohase_4_C"/>
</dbReference>
<dbReference type="STRING" id="743966.MYB_01160"/>
<comment type="catalytic activity">
    <reaction evidence="7 8">
        <text>(S)-lactate + NAD(+) = pyruvate + NADH + H(+)</text>
        <dbReference type="Rhea" id="RHEA:23444"/>
        <dbReference type="ChEBI" id="CHEBI:15361"/>
        <dbReference type="ChEBI" id="CHEBI:15378"/>
        <dbReference type="ChEBI" id="CHEBI:16651"/>
        <dbReference type="ChEBI" id="CHEBI:57540"/>
        <dbReference type="ChEBI" id="CHEBI:57945"/>
        <dbReference type="EC" id="1.1.1.27"/>
    </reaction>
</comment>
<feature type="binding site" evidence="8">
    <location>
        <position position="144"/>
    </location>
    <ligand>
        <name>NAD(+)</name>
        <dbReference type="ChEBI" id="CHEBI:57540"/>
    </ligand>
</feature>
<dbReference type="RefSeq" id="WP_022934988.1">
    <property type="nucleotide sequence ID" value="NZ_CP007154.1"/>
</dbReference>
<comment type="subcellular location">
    <subcellularLocation>
        <location evidence="8">Cytoplasm</location>
    </subcellularLocation>
</comment>
<evidence type="ECO:0000313" key="14">
    <source>
        <dbReference type="Proteomes" id="UP000019229"/>
    </source>
</evidence>
<feature type="binding site" evidence="8">
    <location>
        <position position="89"/>
    </location>
    <ligand>
        <name>substrate</name>
    </ligand>
</feature>
<dbReference type="GO" id="GO:0004459">
    <property type="term" value="F:L-lactate dehydrogenase (NAD+) activity"/>
    <property type="evidence" value="ECO:0007669"/>
    <property type="project" value="UniProtKB-UniRule"/>
</dbReference>
<dbReference type="InterPro" id="IPR011304">
    <property type="entry name" value="L-lactate_DH"/>
</dbReference>
<evidence type="ECO:0000313" key="13">
    <source>
        <dbReference type="EMBL" id="AHH45243.1"/>
    </source>
</evidence>
<dbReference type="UniPathway" id="UPA00554">
    <property type="reaction ID" value="UER00611"/>
</dbReference>
<comment type="subunit">
    <text evidence="8">Homotetramer.</text>
</comment>
<evidence type="ECO:0000256" key="10">
    <source>
        <dbReference type="PIRSR" id="PIRSR000102-3"/>
    </source>
</evidence>
<dbReference type="SUPFAM" id="SSF51735">
    <property type="entry name" value="NAD(P)-binding Rossmann-fold domains"/>
    <property type="match status" value="1"/>
</dbReference>
<dbReference type="PATRIC" id="fig|743966.3.peg.234"/>
<feature type="domain" description="Lactate/malate dehydrogenase N-terminal" evidence="11">
    <location>
        <begin position="4"/>
        <end position="143"/>
    </location>
</feature>
<dbReference type="Pfam" id="PF00056">
    <property type="entry name" value="Ldh_1_N"/>
    <property type="match status" value="1"/>
</dbReference>
<reference evidence="13 14" key="1">
    <citation type="journal article" date="2014" name="Genome Announc.">
        <title>Complete Genome Sequence of Mycoplasma bovoculi Strain M165/69T (ATCC 29104).</title>
        <authorList>
            <person name="Calcutt M.J."/>
            <person name="Foecking M.F."/>
        </authorList>
    </citation>
    <scope>NUCLEOTIDE SEQUENCE [LARGE SCALE GENOMIC DNA]</scope>
    <source>
        <strain evidence="13">M165/69</strain>
    </source>
</reference>
<dbReference type="HAMAP" id="MF_00488">
    <property type="entry name" value="Lactate_dehydrog"/>
    <property type="match status" value="1"/>
</dbReference>
<dbReference type="InterPro" id="IPR001557">
    <property type="entry name" value="L-lactate/malate_DH"/>
</dbReference>
<sequence>MKSTKIILIGAGNVGTSFLYSAINQGLASEYGIIDLSPEFAYGQALDLEDATPSVVRPYRIYQADYKDAADADFVVITAGRPQKPGETRLELVKDNIKIISEIAQKIKESGFKGITVIASNPVDIITRAYRDVSGFSDAKVIGSGTVLDTARLQVEIAKRAGVAPESVHAYVMGEHGDSSFVAYSNIQIAGECICGFSAQTGIHADNYEQELEYPISRKAYEIINRKRATYYGIGAALANIVKNVVNDTKKILVVGANLRGQYGFSGVNVGVPVVLGRNGIEKIVQITLNDKEKAKFAKSVEIIDTMYKDATEGR</sequence>
<dbReference type="OrthoDB" id="9802969at2"/>
<evidence type="ECO:0000256" key="2">
    <source>
        <dbReference type="ARBA" id="ARBA00006054"/>
    </source>
</evidence>
<feature type="binding site" evidence="8">
    <location>
        <position position="66"/>
    </location>
    <ligand>
        <name>NAD(+)</name>
        <dbReference type="ChEBI" id="CHEBI:57540"/>
    </ligand>
</feature>
<comment type="function">
    <text evidence="8">Catalyzes the conversion of lactate to pyruvate.</text>
</comment>
<dbReference type="CDD" id="cd05291">
    <property type="entry name" value="HicDH_like"/>
    <property type="match status" value="1"/>
</dbReference>
<dbReference type="EC" id="1.1.1.27" evidence="3 8"/>
<dbReference type="eggNOG" id="COG0039">
    <property type="taxonomic scope" value="Bacteria"/>
</dbReference>
<dbReference type="PRINTS" id="PR00086">
    <property type="entry name" value="LLDHDRGNASE"/>
</dbReference>
<evidence type="ECO:0000259" key="12">
    <source>
        <dbReference type="Pfam" id="PF02866"/>
    </source>
</evidence>
<feature type="binding site" evidence="8">
    <location>
        <begin position="149"/>
        <end position="152"/>
    </location>
    <ligand>
        <name>substrate</name>
    </ligand>
</feature>
<accession>W5V0C0</accession>
<comment type="pathway">
    <text evidence="1 8">Fermentation; pyruvate fermentation to lactate; (S)-lactate from pyruvate: step 1/1.</text>
</comment>
<dbReference type="SUPFAM" id="SSF56327">
    <property type="entry name" value="LDH C-terminal domain-like"/>
    <property type="match status" value="1"/>
</dbReference>
<evidence type="ECO:0000259" key="11">
    <source>
        <dbReference type="Pfam" id="PF00056"/>
    </source>
</evidence>
<feature type="binding site" evidence="10">
    <location>
        <position position="96"/>
    </location>
    <ligand>
        <name>NAD(+)</name>
        <dbReference type="ChEBI" id="CHEBI:57540"/>
    </ligand>
</feature>
<dbReference type="InterPro" id="IPR018177">
    <property type="entry name" value="L-lactate_DH_AS"/>
</dbReference>
<comment type="caution">
    <text evidence="8">Lacks conserved residue(s) required for the propagation of feature annotation.</text>
</comment>
<evidence type="ECO:0000256" key="8">
    <source>
        <dbReference type="HAMAP-Rule" id="MF_00488"/>
    </source>
</evidence>
<gene>
    <name evidence="8 13" type="primary">ldh</name>
    <name evidence="13" type="ORF">MYB_01160</name>
</gene>
<dbReference type="Proteomes" id="UP000019229">
    <property type="component" value="Chromosome"/>
</dbReference>
<keyword evidence="6 8" id="KW-0520">NAD</keyword>
<dbReference type="AlphaFoldDB" id="W5V0C0"/>
<keyword evidence="8" id="KW-0597">Phosphoprotein</keyword>
<feature type="binding site" evidence="8">
    <location>
        <position position="14"/>
    </location>
    <ligand>
        <name>NAD(+)</name>
        <dbReference type="ChEBI" id="CHEBI:57540"/>
    </ligand>
</feature>
<dbReference type="PANTHER" id="PTHR43128">
    <property type="entry name" value="L-2-HYDROXYCARBOXYLATE DEHYDROGENASE (NAD(P)(+))"/>
    <property type="match status" value="1"/>
</dbReference>
<dbReference type="InterPro" id="IPR001236">
    <property type="entry name" value="Lactate/malate_DH_N"/>
</dbReference>
<feature type="modified residue" description="Phosphotyrosine" evidence="8">
    <location>
        <position position="221"/>
    </location>
</feature>
<feature type="binding site" evidence="8">
    <location>
        <begin position="119"/>
        <end position="121"/>
    </location>
    <ligand>
        <name>NAD(+)</name>
        <dbReference type="ChEBI" id="CHEBI:57540"/>
    </ligand>
</feature>
<keyword evidence="14" id="KW-1185">Reference proteome</keyword>
<dbReference type="Gene3D" id="3.90.110.10">
    <property type="entry name" value="Lactate dehydrogenase/glycoside hydrolase, family 4, C-terminal"/>
    <property type="match status" value="1"/>
</dbReference>
<evidence type="ECO:0000256" key="1">
    <source>
        <dbReference type="ARBA" id="ARBA00004843"/>
    </source>
</evidence>
<feature type="active site" description="Proton acceptor" evidence="8 9">
    <location>
        <position position="176"/>
    </location>
</feature>
<evidence type="ECO:0000256" key="4">
    <source>
        <dbReference type="ARBA" id="ARBA00022490"/>
    </source>
</evidence>
<dbReference type="InterPro" id="IPR022383">
    <property type="entry name" value="Lactate/malate_DH_C"/>
</dbReference>
<evidence type="ECO:0000256" key="5">
    <source>
        <dbReference type="ARBA" id="ARBA00023002"/>
    </source>
</evidence>
<dbReference type="PIRSF" id="PIRSF000102">
    <property type="entry name" value="Lac_mal_DH"/>
    <property type="match status" value="1"/>
</dbReference>
<dbReference type="HOGENOM" id="CLU_045401_1_1_14"/>
<feature type="binding site" evidence="8 10">
    <location>
        <position position="35"/>
    </location>
    <ligand>
        <name>NAD(+)</name>
        <dbReference type="ChEBI" id="CHEBI:57540"/>
    </ligand>
</feature>
<evidence type="ECO:0000256" key="7">
    <source>
        <dbReference type="ARBA" id="ARBA00049258"/>
    </source>
</evidence>
<dbReference type="PROSITE" id="PS00064">
    <property type="entry name" value="L_LDH"/>
    <property type="match status" value="1"/>
</dbReference>
<dbReference type="Gene3D" id="3.40.50.720">
    <property type="entry name" value="NAD(P)-binding Rossmann-like Domain"/>
    <property type="match status" value="1"/>
</dbReference>
<dbReference type="EMBL" id="CP007154">
    <property type="protein sequence ID" value="AHH45243.1"/>
    <property type="molecule type" value="Genomic_DNA"/>
</dbReference>
<feature type="binding site" evidence="10">
    <location>
        <begin position="10"/>
        <end position="15"/>
    </location>
    <ligand>
        <name>NAD(+)</name>
        <dbReference type="ChEBI" id="CHEBI:57540"/>
    </ligand>
</feature>
<organism evidence="13 14">
    <name type="scientific">Mesomycoplasma bovoculi M165/69</name>
    <dbReference type="NCBI Taxonomy" id="743966"/>
    <lineage>
        <taxon>Bacteria</taxon>
        <taxon>Bacillati</taxon>
        <taxon>Mycoplasmatota</taxon>
        <taxon>Mycoplasmoidales</taxon>
        <taxon>Metamycoplasmataceae</taxon>
        <taxon>Mesomycoplasma</taxon>
    </lineage>
</organism>
<evidence type="ECO:0000256" key="6">
    <source>
        <dbReference type="ARBA" id="ARBA00023027"/>
    </source>
</evidence>
<dbReference type="Pfam" id="PF02866">
    <property type="entry name" value="Ldh_1_C"/>
    <property type="match status" value="1"/>
</dbReference>
<dbReference type="KEGG" id="mbc:MYB_01160"/>
<comment type="similarity">
    <text evidence="2 8">Belongs to the LDH/MDH superfamily. LDH family.</text>
</comment>
<protein>
    <recommendedName>
        <fullName evidence="3 8">L-lactate dehydrogenase</fullName>
        <shortName evidence="8">L-LDH</shortName>
        <ecNumber evidence="3 8">1.1.1.27</ecNumber>
    </recommendedName>
</protein>
<feature type="domain" description="Lactate/malate dehydrogenase C-terminal" evidence="12">
    <location>
        <begin position="146"/>
        <end position="306"/>
    </location>
</feature>
<proteinExistence type="inferred from homology"/>
<keyword evidence="5 8" id="KW-0560">Oxidoreductase</keyword>
<evidence type="ECO:0000256" key="3">
    <source>
        <dbReference type="ARBA" id="ARBA00012967"/>
    </source>
</evidence>
<dbReference type="PANTHER" id="PTHR43128:SF16">
    <property type="entry name" value="L-LACTATE DEHYDROGENASE"/>
    <property type="match status" value="1"/>
</dbReference>
<feature type="binding site" evidence="8">
    <location>
        <position position="83"/>
    </location>
    <ligand>
        <name>substrate</name>
    </ligand>
</feature>
<feature type="binding site" evidence="8">
    <location>
        <position position="230"/>
    </location>
    <ligand>
        <name>substrate</name>
    </ligand>
</feature>
<keyword evidence="4 8" id="KW-0963">Cytoplasm</keyword>
<dbReference type="GO" id="GO:0005737">
    <property type="term" value="C:cytoplasm"/>
    <property type="evidence" value="ECO:0007669"/>
    <property type="project" value="UniProtKB-SubCell"/>
</dbReference>
<dbReference type="NCBIfam" id="NF000824">
    <property type="entry name" value="PRK00066.1"/>
    <property type="match status" value="1"/>
</dbReference>
<dbReference type="InterPro" id="IPR036291">
    <property type="entry name" value="NAD(P)-bd_dom_sf"/>
</dbReference>